<evidence type="ECO:0000256" key="4">
    <source>
        <dbReference type="ARBA" id="ARBA00022801"/>
    </source>
</evidence>
<accession>A0A514CEF1</accession>
<evidence type="ECO:0000256" key="2">
    <source>
        <dbReference type="ARBA" id="ARBA00022670"/>
    </source>
</evidence>
<dbReference type="RefSeq" id="WP_141613457.1">
    <property type="nucleotide sequence ID" value="NZ_CP041253.1"/>
</dbReference>
<dbReference type="GO" id="GO:0008233">
    <property type="term" value="F:peptidase activity"/>
    <property type="evidence" value="ECO:0007669"/>
    <property type="project" value="UniProtKB-KW"/>
</dbReference>
<dbReference type="KEGG" id="echi:FKX85_03735"/>
<reference evidence="9 10" key="1">
    <citation type="submission" date="2019-06" db="EMBL/GenBank/DDBJ databases">
        <title>Echinicola alkalisoli sp. nov. isolated from saline soil.</title>
        <authorList>
            <person name="Sun J.-Q."/>
            <person name="Xu L."/>
        </authorList>
    </citation>
    <scope>NUCLEOTIDE SEQUENCE [LARGE SCALE GENOMIC DNA]</scope>
    <source>
        <strain evidence="9 10">LN3S3</strain>
    </source>
</reference>
<proteinExistence type="inferred from homology"/>
<dbReference type="PANTHER" id="PTHR13604:SF0">
    <property type="entry name" value="ABASIC SITE PROCESSING PROTEIN HMCES"/>
    <property type="match status" value="1"/>
</dbReference>
<evidence type="ECO:0000256" key="8">
    <source>
        <dbReference type="RuleBase" id="RU364100"/>
    </source>
</evidence>
<keyword evidence="5" id="KW-0190">Covalent protein-DNA linkage</keyword>
<dbReference type="GO" id="GO:0006508">
    <property type="term" value="P:proteolysis"/>
    <property type="evidence" value="ECO:0007669"/>
    <property type="project" value="UniProtKB-KW"/>
</dbReference>
<dbReference type="AlphaFoldDB" id="A0A514CEF1"/>
<keyword evidence="2 8" id="KW-0645">Protease</keyword>
<evidence type="ECO:0000256" key="5">
    <source>
        <dbReference type="ARBA" id="ARBA00023124"/>
    </source>
</evidence>
<sequence>MIVFPSKKHPYQFYLPERDVFTFAGLWSKCVLPDKSEYYSFTILTTNPNRLTSEVHDRMPVILSEEDSKYWMDMDQNPNDLLELLTPYPADAMDAYEISMVINNVRNEGEESLCRL</sequence>
<evidence type="ECO:0000256" key="7">
    <source>
        <dbReference type="ARBA" id="ARBA00023239"/>
    </source>
</evidence>
<evidence type="ECO:0000313" key="9">
    <source>
        <dbReference type="EMBL" id="QDH78197.1"/>
    </source>
</evidence>
<dbReference type="InterPro" id="IPR003738">
    <property type="entry name" value="SRAP"/>
</dbReference>
<dbReference type="EMBL" id="CP041253">
    <property type="protein sequence ID" value="QDH78197.1"/>
    <property type="molecule type" value="Genomic_DNA"/>
</dbReference>
<dbReference type="InterPro" id="IPR036590">
    <property type="entry name" value="SRAP-like"/>
</dbReference>
<keyword evidence="7" id="KW-0456">Lyase</keyword>
<organism evidence="9 10">
    <name type="scientific">Echinicola soli</name>
    <dbReference type="NCBI Taxonomy" id="2591634"/>
    <lineage>
        <taxon>Bacteria</taxon>
        <taxon>Pseudomonadati</taxon>
        <taxon>Bacteroidota</taxon>
        <taxon>Cytophagia</taxon>
        <taxon>Cytophagales</taxon>
        <taxon>Cyclobacteriaceae</taxon>
        <taxon>Echinicola</taxon>
    </lineage>
</organism>
<dbReference type="Pfam" id="PF02586">
    <property type="entry name" value="SRAP"/>
    <property type="match status" value="1"/>
</dbReference>
<keyword evidence="10" id="KW-1185">Reference proteome</keyword>
<dbReference type="GO" id="GO:0016829">
    <property type="term" value="F:lyase activity"/>
    <property type="evidence" value="ECO:0007669"/>
    <property type="project" value="UniProtKB-KW"/>
</dbReference>
<keyword evidence="6" id="KW-0238">DNA-binding</keyword>
<dbReference type="SUPFAM" id="SSF143081">
    <property type="entry name" value="BB1717-like"/>
    <property type="match status" value="1"/>
</dbReference>
<dbReference type="GO" id="GO:0003697">
    <property type="term" value="F:single-stranded DNA binding"/>
    <property type="evidence" value="ECO:0007669"/>
    <property type="project" value="InterPro"/>
</dbReference>
<dbReference type="PANTHER" id="PTHR13604">
    <property type="entry name" value="DC12-RELATED"/>
    <property type="match status" value="1"/>
</dbReference>
<dbReference type="GO" id="GO:0106300">
    <property type="term" value="P:protein-DNA covalent cross-linking repair"/>
    <property type="evidence" value="ECO:0007669"/>
    <property type="project" value="InterPro"/>
</dbReference>
<dbReference type="OrthoDB" id="9782620at2"/>
<comment type="similarity">
    <text evidence="1 8">Belongs to the SOS response-associated peptidase family.</text>
</comment>
<evidence type="ECO:0000256" key="1">
    <source>
        <dbReference type="ARBA" id="ARBA00008136"/>
    </source>
</evidence>
<evidence type="ECO:0000256" key="3">
    <source>
        <dbReference type="ARBA" id="ARBA00022763"/>
    </source>
</evidence>
<dbReference type="EC" id="3.4.-.-" evidence="8"/>
<dbReference type="Gene3D" id="3.90.1680.10">
    <property type="entry name" value="SOS response associated peptidase-like"/>
    <property type="match status" value="1"/>
</dbReference>
<keyword evidence="4 8" id="KW-0378">Hydrolase</keyword>
<name>A0A514CEF1_9BACT</name>
<protein>
    <recommendedName>
        <fullName evidence="8">Abasic site processing protein</fullName>
        <ecNumber evidence="8">3.4.-.-</ecNumber>
    </recommendedName>
</protein>
<evidence type="ECO:0000313" key="10">
    <source>
        <dbReference type="Proteomes" id="UP000316614"/>
    </source>
</evidence>
<gene>
    <name evidence="9" type="ORF">FKX85_03735</name>
</gene>
<keyword evidence="3" id="KW-0227">DNA damage</keyword>
<evidence type="ECO:0000256" key="6">
    <source>
        <dbReference type="ARBA" id="ARBA00023125"/>
    </source>
</evidence>
<dbReference type="Proteomes" id="UP000316614">
    <property type="component" value="Chromosome"/>
</dbReference>